<evidence type="ECO:0000313" key="2">
    <source>
        <dbReference type="EMBL" id="CAF4906486.1"/>
    </source>
</evidence>
<dbReference type="AlphaFoldDB" id="A0A8S3CB25"/>
<evidence type="ECO:0000313" key="3">
    <source>
        <dbReference type="Proteomes" id="UP000676336"/>
    </source>
</evidence>
<gene>
    <name evidence="2" type="ORF">SMN809_LOCUS52005</name>
</gene>
<reference evidence="2" key="1">
    <citation type="submission" date="2021-02" db="EMBL/GenBank/DDBJ databases">
        <authorList>
            <person name="Nowell W R."/>
        </authorList>
    </citation>
    <scope>NUCLEOTIDE SEQUENCE</scope>
</reference>
<comment type="caution">
    <text evidence="2">The sequence shown here is derived from an EMBL/GenBank/DDBJ whole genome shotgun (WGS) entry which is preliminary data.</text>
</comment>
<dbReference type="EMBL" id="CAJOBI010175655">
    <property type="protein sequence ID" value="CAF4906486.1"/>
    <property type="molecule type" value="Genomic_DNA"/>
</dbReference>
<dbReference type="Proteomes" id="UP000676336">
    <property type="component" value="Unassembled WGS sequence"/>
</dbReference>
<dbReference type="GO" id="GO:0016020">
    <property type="term" value="C:membrane"/>
    <property type="evidence" value="ECO:0007669"/>
    <property type="project" value="InterPro"/>
</dbReference>
<dbReference type="InterPro" id="IPR013320">
    <property type="entry name" value="ConA-like_dom_sf"/>
</dbReference>
<protein>
    <recommendedName>
        <fullName evidence="1">MAM domain-containing protein</fullName>
    </recommendedName>
</protein>
<dbReference type="PROSITE" id="PS50060">
    <property type="entry name" value="MAM_2"/>
    <property type="match status" value="1"/>
</dbReference>
<sequence length="64" mass="7109">DVLDCDFENEFRSWRTNGLADFNWVQATSCTPTASSGPCGNHTTSKGYYMYIEASLPQKPGDRA</sequence>
<name>A0A8S3CB25_9BILA</name>
<dbReference type="InterPro" id="IPR051560">
    <property type="entry name" value="MAM_domain-containing"/>
</dbReference>
<dbReference type="SUPFAM" id="SSF49899">
    <property type="entry name" value="Concanavalin A-like lectins/glucanases"/>
    <property type="match status" value="1"/>
</dbReference>
<evidence type="ECO:0000259" key="1">
    <source>
        <dbReference type="PROSITE" id="PS50060"/>
    </source>
</evidence>
<feature type="non-terminal residue" evidence="2">
    <location>
        <position position="1"/>
    </location>
</feature>
<dbReference type="Pfam" id="PF00629">
    <property type="entry name" value="MAM"/>
    <property type="match status" value="1"/>
</dbReference>
<dbReference type="InterPro" id="IPR000998">
    <property type="entry name" value="MAM_dom"/>
</dbReference>
<dbReference type="PANTHER" id="PTHR23282:SF101">
    <property type="entry name" value="MAM DOMAIN-CONTAINING PROTEIN"/>
    <property type="match status" value="1"/>
</dbReference>
<proteinExistence type="predicted"/>
<feature type="domain" description="MAM" evidence="1">
    <location>
        <begin position="3"/>
        <end position="64"/>
    </location>
</feature>
<organism evidence="2 3">
    <name type="scientific">Rotaria magnacalcarata</name>
    <dbReference type="NCBI Taxonomy" id="392030"/>
    <lineage>
        <taxon>Eukaryota</taxon>
        <taxon>Metazoa</taxon>
        <taxon>Spiralia</taxon>
        <taxon>Gnathifera</taxon>
        <taxon>Rotifera</taxon>
        <taxon>Eurotatoria</taxon>
        <taxon>Bdelloidea</taxon>
        <taxon>Philodinida</taxon>
        <taxon>Philodinidae</taxon>
        <taxon>Rotaria</taxon>
    </lineage>
</organism>
<dbReference type="Gene3D" id="2.60.120.200">
    <property type="match status" value="1"/>
</dbReference>
<accession>A0A8S3CB25</accession>
<dbReference type="PANTHER" id="PTHR23282">
    <property type="entry name" value="APICAL ENDOSOMAL GLYCOPROTEIN PRECURSOR"/>
    <property type="match status" value="1"/>
</dbReference>